<reference evidence="7" key="1">
    <citation type="journal article" date="2015" name="Nat. Genet.">
        <title>The pineapple genome and the evolution of CAM photosynthesis.</title>
        <authorList>
            <person name="Ming R."/>
            <person name="VanBuren R."/>
            <person name="Wai C.M."/>
            <person name="Tang H."/>
            <person name="Schatz M.C."/>
            <person name="Bowers J.E."/>
            <person name="Lyons E."/>
            <person name="Wang M.L."/>
            <person name="Chen J."/>
            <person name="Biggers E."/>
            <person name="Zhang J."/>
            <person name="Huang L."/>
            <person name="Zhang L."/>
            <person name="Miao W."/>
            <person name="Zhang J."/>
            <person name="Ye Z."/>
            <person name="Miao C."/>
            <person name="Lin Z."/>
            <person name="Wang H."/>
            <person name="Zhou H."/>
            <person name="Yim W.C."/>
            <person name="Priest H.D."/>
            <person name="Zheng C."/>
            <person name="Woodhouse M."/>
            <person name="Edger P.P."/>
            <person name="Guyot R."/>
            <person name="Guo H.B."/>
            <person name="Guo H."/>
            <person name="Zheng G."/>
            <person name="Singh R."/>
            <person name="Sharma A."/>
            <person name="Min X."/>
            <person name="Zheng Y."/>
            <person name="Lee H."/>
            <person name="Gurtowski J."/>
            <person name="Sedlazeck F.J."/>
            <person name="Harkess A."/>
            <person name="McKain M.R."/>
            <person name="Liao Z."/>
            <person name="Fang J."/>
            <person name="Liu J."/>
            <person name="Zhang X."/>
            <person name="Zhang Q."/>
            <person name="Hu W."/>
            <person name="Qin Y."/>
            <person name="Wang K."/>
            <person name="Chen L.Y."/>
            <person name="Shirley N."/>
            <person name="Lin Y.R."/>
            <person name="Liu L.Y."/>
            <person name="Hernandez A.G."/>
            <person name="Wright C.L."/>
            <person name="Bulone V."/>
            <person name="Tuskan G.A."/>
            <person name="Heath K."/>
            <person name="Zee F."/>
            <person name="Moore P.H."/>
            <person name="Sunkar R."/>
            <person name="Leebens-Mack J.H."/>
            <person name="Mockler T."/>
            <person name="Bennetzen J.L."/>
            <person name="Freeling M."/>
            <person name="Sankoff D."/>
            <person name="Paterson A.H."/>
            <person name="Zhu X."/>
            <person name="Yang X."/>
            <person name="Smith J.A."/>
            <person name="Cushman J.C."/>
            <person name="Paull R.E."/>
            <person name="Yu Q."/>
        </authorList>
    </citation>
    <scope>NUCLEOTIDE SEQUENCE [LARGE SCALE GENOMIC DNA]</scope>
    <source>
        <strain evidence="7">cv. F153</strain>
    </source>
</reference>
<evidence type="ECO:0000256" key="4">
    <source>
        <dbReference type="ARBA" id="ARBA00022833"/>
    </source>
</evidence>
<evidence type="ECO:0000256" key="1">
    <source>
        <dbReference type="ARBA" id="ARBA00005690"/>
    </source>
</evidence>
<dbReference type="CDD" id="cd04476">
    <property type="entry name" value="RPA1_DBD_C"/>
    <property type="match status" value="1"/>
</dbReference>
<accession>A0A6P5FNE7</accession>
<proteinExistence type="inferred from homology"/>
<dbReference type="RefSeq" id="XP_020097836.1">
    <property type="nucleotide sequence ID" value="XM_020242247.1"/>
</dbReference>
<dbReference type="InterPro" id="IPR012340">
    <property type="entry name" value="NA-bd_OB-fold"/>
</dbReference>
<dbReference type="Pfam" id="PF08646">
    <property type="entry name" value="Rep_fac-A_C"/>
    <property type="match status" value="1"/>
</dbReference>
<dbReference type="SUPFAM" id="SSF50249">
    <property type="entry name" value="Nucleic acid-binding proteins"/>
    <property type="match status" value="1"/>
</dbReference>
<dbReference type="GeneID" id="109716703"/>
<keyword evidence="4" id="KW-0862">Zinc</keyword>
<dbReference type="Proteomes" id="UP000515123">
    <property type="component" value="Linkage group 10"/>
</dbReference>
<dbReference type="GO" id="GO:0008270">
    <property type="term" value="F:zinc ion binding"/>
    <property type="evidence" value="ECO:0007669"/>
    <property type="project" value="UniProtKB-KW"/>
</dbReference>
<evidence type="ECO:0000313" key="7">
    <source>
        <dbReference type="Proteomes" id="UP000515123"/>
    </source>
</evidence>
<sequence length="204" mass="23144">MTKNRRTIAELLQLNMPDLEDIKYTCEGKLTAIDTTYGWWYKACYDCKGAVKAYGDTFWCARCGKNDWSPVPWYKLNVIVEDESISTNFIIFGKLAQNIIRVPTQQLAVANNSDKFLLPPIIKSIIGQTYIFEVSINSLKSNLDARSFKVSKFLSTGLDINGKYKEHQKDVQSIYGETDEITIACESQTVIHDEMGSNIMLQST</sequence>
<dbReference type="GO" id="GO:0003677">
    <property type="term" value="F:DNA binding"/>
    <property type="evidence" value="ECO:0007669"/>
    <property type="project" value="UniProtKB-KW"/>
</dbReference>
<dbReference type="PANTHER" id="PTHR47165">
    <property type="entry name" value="OS03G0429900 PROTEIN"/>
    <property type="match status" value="1"/>
</dbReference>
<dbReference type="OrthoDB" id="696934at2759"/>
<feature type="domain" description="Replication factor A C-terminal" evidence="6">
    <location>
        <begin position="25"/>
        <end position="142"/>
    </location>
</feature>
<gene>
    <name evidence="8" type="primary">LOC109716703</name>
</gene>
<evidence type="ECO:0000259" key="6">
    <source>
        <dbReference type="Pfam" id="PF08646"/>
    </source>
</evidence>
<dbReference type="PANTHER" id="PTHR47165:SF4">
    <property type="entry name" value="OS03G0429900 PROTEIN"/>
    <property type="match status" value="1"/>
</dbReference>
<keyword evidence="3" id="KW-0863">Zinc-finger</keyword>
<keyword evidence="5" id="KW-0238">DNA-binding</keyword>
<evidence type="ECO:0000313" key="8">
    <source>
        <dbReference type="RefSeq" id="XP_020097836.1"/>
    </source>
</evidence>
<reference evidence="8" key="2">
    <citation type="submission" date="2025-08" db="UniProtKB">
        <authorList>
            <consortium name="RefSeq"/>
        </authorList>
    </citation>
    <scope>IDENTIFICATION</scope>
    <source>
        <tissue evidence="8">Leaf</tissue>
    </source>
</reference>
<organism evidence="7 8">
    <name type="scientific">Ananas comosus</name>
    <name type="common">Pineapple</name>
    <name type="synonym">Ananas ananas</name>
    <dbReference type="NCBI Taxonomy" id="4615"/>
    <lineage>
        <taxon>Eukaryota</taxon>
        <taxon>Viridiplantae</taxon>
        <taxon>Streptophyta</taxon>
        <taxon>Embryophyta</taxon>
        <taxon>Tracheophyta</taxon>
        <taxon>Spermatophyta</taxon>
        <taxon>Magnoliopsida</taxon>
        <taxon>Liliopsida</taxon>
        <taxon>Poales</taxon>
        <taxon>Bromeliaceae</taxon>
        <taxon>Bromelioideae</taxon>
        <taxon>Ananas</taxon>
    </lineage>
</organism>
<evidence type="ECO:0000256" key="3">
    <source>
        <dbReference type="ARBA" id="ARBA00022771"/>
    </source>
</evidence>
<name>A0A6P5FNE7_ANACO</name>
<dbReference type="AlphaFoldDB" id="A0A6P5FNE7"/>
<keyword evidence="2" id="KW-0479">Metal-binding</keyword>
<comment type="similarity">
    <text evidence="1">Belongs to the replication factor A protein 1 family.</text>
</comment>
<dbReference type="InterPro" id="IPR047192">
    <property type="entry name" value="Euk_RPA1_DBD_C"/>
</dbReference>
<dbReference type="InterPro" id="IPR013955">
    <property type="entry name" value="Rep_factor-A_C"/>
</dbReference>
<evidence type="ECO:0000256" key="2">
    <source>
        <dbReference type="ARBA" id="ARBA00022723"/>
    </source>
</evidence>
<dbReference type="Gene3D" id="2.40.50.140">
    <property type="entry name" value="Nucleic acid-binding proteins"/>
    <property type="match status" value="1"/>
</dbReference>
<protein>
    <submittedName>
        <fullName evidence="8">Uncharacterized protein LOC109716703</fullName>
    </submittedName>
</protein>
<evidence type="ECO:0000256" key="5">
    <source>
        <dbReference type="ARBA" id="ARBA00023125"/>
    </source>
</evidence>
<keyword evidence="7" id="KW-1185">Reference proteome</keyword>